<dbReference type="GO" id="GO:0000940">
    <property type="term" value="C:outer kinetochore"/>
    <property type="evidence" value="ECO:0007669"/>
    <property type="project" value="TreeGrafter"/>
</dbReference>
<name>A0A7K5KJN9_9TYRA</name>
<protein>
    <submittedName>
        <fullName evidence="2">SKA1 protein</fullName>
    </submittedName>
</protein>
<evidence type="ECO:0000313" key="3">
    <source>
        <dbReference type="Proteomes" id="UP000525714"/>
    </source>
</evidence>
<dbReference type="GO" id="GO:0031110">
    <property type="term" value="P:regulation of microtubule polymerization or depolymerization"/>
    <property type="evidence" value="ECO:0007669"/>
    <property type="project" value="TreeGrafter"/>
</dbReference>
<accession>A0A7K5KJN9</accession>
<organism evidence="2 3">
    <name type="scientific">Mionectes macconnelli</name>
    <name type="common">McConnell's flycatcher</name>
    <dbReference type="NCBI Taxonomy" id="254557"/>
    <lineage>
        <taxon>Eukaryota</taxon>
        <taxon>Metazoa</taxon>
        <taxon>Chordata</taxon>
        <taxon>Craniata</taxon>
        <taxon>Vertebrata</taxon>
        <taxon>Euteleostomi</taxon>
        <taxon>Archelosauria</taxon>
        <taxon>Archosauria</taxon>
        <taxon>Dinosauria</taxon>
        <taxon>Saurischia</taxon>
        <taxon>Theropoda</taxon>
        <taxon>Coelurosauria</taxon>
        <taxon>Aves</taxon>
        <taxon>Neognathae</taxon>
        <taxon>Neoaves</taxon>
        <taxon>Telluraves</taxon>
        <taxon>Australaves</taxon>
        <taxon>Passeriformes</taxon>
        <taxon>Tyrannidae</taxon>
        <taxon>Mionectes</taxon>
    </lineage>
</organism>
<evidence type="ECO:0000313" key="2">
    <source>
        <dbReference type="EMBL" id="NWT06440.1"/>
    </source>
</evidence>
<dbReference type="GO" id="GO:0000278">
    <property type="term" value="P:mitotic cell cycle"/>
    <property type="evidence" value="ECO:0007669"/>
    <property type="project" value="TreeGrafter"/>
</dbReference>
<dbReference type="PANTHER" id="PTHR28573">
    <property type="entry name" value="SPINDLE AND KINETOCHORE-ASSOCIATED PROTEIN 1"/>
    <property type="match status" value="1"/>
</dbReference>
<keyword evidence="3" id="KW-1185">Reference proteome</keyword>
<feature type="coiled-coil region" evidence="1">
    <location>
        <begin position="17"/>
        <end position="61"/>
    </location>
</feature>
<reference evidence="2 3" key="1">
    <citation type="submission" date="2019-09" db="EMBL/GenBank/DDBJ databases">
        <title>Bird 10,000 Genomes (B10K) Project - Family phase.</title>
        <authorList>
            <person name="Zhang G."/>
        </authorList>
    </citation>
    <scope>NUCLEOTIDE SEQUENCE [LARGE SCALE GENOMIC DNA]</scope>
    <source>
        <strain evidence="2">B10K-DU-003-16</strain>
        <tissue evidence="2">Mixed tissue sample</tissue>
    </source>
</reference>
<dbReference type="PANTHER" id="PTHR28573:SF1">
    <property type="entry name" value="SPINDLE AND KINETOCHORE-ASSOCIATED PROTEIN 1"/>
    <property type="match status" value="1"/>
</dbReference>
<feature type="non-terminal residue" evidence="2">
    <location>
        <position position="119"/>
    </location>
</feature>
<keyword evidence="1" id="KW-0175">Coiled coil</keyword>
<dbReference type="Proteomes" id="UP000525714">
    <property type="component" value="Unassembled WGS sequence"/>
</dbReference>
<dbReference type="GO" id="GO:0005876">
    <property type="term" value="C:spindle microtubule"/>
    <property type="evidence" value="ECO:0007669"/>
    <property type="project" value="TreeGrafter"/>
</dbReference>
<dbReference type="GO" id="GO:0072686">
    <property type="term" value="C:mitotic spindle"/>
    <property type="evidence" value="ECO:0007669"/>
    <property type="project" value="TreeGrafter"/>
</dbReference>
<dbReference type="GO" id="GO:0007059">
    <property type="term" value="P:chromosome segregation"/>
    <property type="evidence" value="ECO:0007669"/>
    <property type="project" value="InterPro"/>
</dbReference>
<dbReference type="GO" id="GO:0051301">
    <property type="term" value="P:cell division"/>
    <property type="evidence" value="ECO:0007669"/>
    <property type="project" value="InterPro"/>
</dbReference>
<dbReference type="Gene3D" id="6.10.250.1370">
    <property type="match status" value="1"/>
</dbReference>
<sequence>GEEKCLKALLHKIGKDMMLLNDVLDKMETEVNQQEKMKHLLKELQKAAERDLNEAQHLLEHVPPHLPKPTQNCVTVPAVKQEEQTKVAEPVPEKKPAKEKRVIKKIALITAEEFKDVPA</sequence>
<dbReference type="AlphaFoldDB" id="A0A7K5KJN9"/>
<comment type="caution">
    <text evidence="2">The sequence shown here is derived from an EMBL/GenBank/DDBJ whole genome shotgun (WGS) entry which is preliminary data.</text>
</comment>
<evidence type="ECO:0000256" key="1">
    <source>
        <dbReference type="SAM" id="Coils"/>
    </source>
</evidence>
<dbReference type="InterPro" id="IPR009829">
    <property type="entry name" value="SKA1"/>
</dbReference>
<dbReference type="Pfam" id="PF07160">
    <property type="entry name" value="SKA1"/>
    <property type="match status" value="1"/>
</dbReference>
<dbReference type="GO" id="GO:0008017">
    <property type="term" value="F:microtubule binding"/>
    <property type="evidence" value="ECO:0007669"/>
    <property type="project" value="InterPro"/>
</dbReference>
<feature type="non-terminal residue" evidence="2">
    <location>
        <position position="1"/>
    </location>
</feature>
<proteinExistence type="predicted"/>
<gene>
    <name evidence="2" type="primary">Ska1</name>
    <name evidence="2" type="ORF">MIOMAC_R15556</name>
</gene>
<dbReference type="EMBL" id="VYZC01001103">
    <property type="protein sequence ID" value="NWT06440.1"/>
    <property type="molecule type" value="Genomic_DNA"/>
</dbReference>